<name>A0A517WVH2_9PLAN</name>
<dbReference type="Proteomes" id="UP000318384">
    <property type="component" value="Chromosome"/>
</dbReference>
<dbReference type="AlphaFoldDB" id="A0A517WVH2"/>
<dbReference type="SFLD" id="SFLDS00003">
    <property type="entry name" value="Haloacid_Dehalogenase"/>
    <property type="match status" value="1"/>
</dbReference>
<accession>A0A517WVH2</accession>
<dbReference type="InterPro" id="IPR005519">
    <property type="entry name" value="Acid_phosphat_B-like"/>
</dbReference>
<evidence type="ECO:0000256" key="1">
    <source>
        <dbReference type="ARBA" id="ARBA00022729"/>
    </source>
</evidence>
<dbReference type="PANTHER" id="PTHR31284">
    <property type="entry name" value="ACID PHOSPHATASE-LIKE PROTEIN"/>
    <property type="match status" value="1"/>
</dbReference>
<sequence precursor="true">MQKSVLLLLLFGLQTLSAYVEESTASSPKTYQGLDATLWMQTSVEHDVACVQAYRLATMQAINALRDPCWTAAVEQTAGYAQLPPAVILDLDETVLNNAAFMARLVKRDKDWDEELWSQWVREKKSKAIPGVKEFLNHLIQNNVAIFFITNRDYRLETPTVENLSRVLGMKINQSQVLCQNEKPDWTWNKTSRRAFVARHYRILLLLGDDFNDFTYQGKIPPPERITQGERFKSYWGRRWILLPNPVYGDWEKAFYHYDGAMPAAKKLHLKFEALDSNNN</sequence>
<evidence type="ECO:0000313" key="3">
    <source>
        <dbReference type="EMBL" id="QDU09257.1"/>
    </source>
</evidence>
<dbReference type="Gene3D" id="3.40.50.1000">
    <property type="entry name" value="HAD superfamily/HAD-like"/>
    <property type="match status" value="1"/>
</dbReference>
<dbReference type="InterPro" id="IPR036412">
    <property type="entry name" value="HAD-like_sf"/>
</dbReference>
<protein>
    <submittedName>
        <fullName evidence="3">Lipoprotein E</fullName>
    </submittedName>
</protein>
<feature type="signal peptide" evidence="2">
    <location>
        <begin position="1"/>
        <end position="18"/>
    </location>
</feature>
<keyword evidence="1 2" id="KW-0732">Signal</keyword>
<feature type="chain" id="PRO_5021944620" evidence="2">
    <location>
        <begin position="19"/>
        <end position="280"/>
    </location>
</feature>
<dbReference type="PANTHER" id="PTHR31284:SF10">
    <property type="entry name" value="ACID PHOSPHATASE-LIKE PROTEIN"/>
    <property type="match status" value="1"/>
</dbReference>
<dbReference type="Pfam" id="PF03767">
    <property type="entry name" value="Acid_phosphat_B"/>
    <property type="match status" value="1"/>
</dbReference>
<dbReference type="GO" id="GO:0009279">
    <property type="term" value="C:cell outer membrane"/>
    <property type="evidence" value="ECO:0007669"/>
    <property type="project" value="InterPro"/>
</dbReference>
<reference evidence="3 4" key="1">
    <citation type="submission" date="2019-03" db="EMBL/GenBank/DDBJ databases">
        <title>Deep-cultivation of Planctomycetes and their phenomic and genomic characterization uncovers novel biology.</title>
        <authorList>
            <person name="Wiegand S."/>
            <person name="Jogler M."/>
            <person name="Boedeker C."/>
            <person name="Pinto D."/>
            <person name="Vollmers J."/>
            <person name="Rivas-Marin E."/>
            <person name="Kohn T."/>
            <person name="Peeters S.H."/>
            <person name="Heuer A."/>
            <person name="Rast P."/>
            <person name="Oberbeckmann S."/>
            <person name="Bunk B."/>
            <person name="Jeske O."/>
            <person name="Meyerdierks A."/>
            <person name="Storesund J.E."/>
            <person name="Kallscheuer N."/>
            <person name="Luecker S."/>
            <person name="Lage O.M."/>
            <person name="Pohl T."/>
            <person name="Merkel B.J."/>
            <person name="Hornburger P."/>
            <person name="Mueller R.-W."/>
            <person name="Bruemmer F."/>
            <person name="Labrenz M."/>
            <person name="Spormann A.M."/>
            <person name="Op den Camp H."/>
            <person name="Overmann J."/>
            <person name="Amann R."/>
            <person name="Jetten M.S.M."/>
            <person name="Mascher T."/>
            <person name="Medema M.H."/>
            <person name="Devos D.P."/>
            <person name="Kaster A.-K."/>
            <person name="Ovreas L."/>
            <person name="Rohde M."/>
            <person name="Galperin M.Y."/>
            <person name="Jogler C."/>
        </authorList>
    </citation>
    <scope>NUCLEOTIDE SEQUENCE [LARGE SCALE GENOMIC DNA]</scope>
    <source>
        <strain evidence="3 4">V202</strain>
    </source>
</reference>
<evidence type="ECO:0000256" key="2">
    <source>
        <dbReference type="SAM" id="SignalP"/>
    </source>
</evidence>
<dbReference type="OrthoDB" id="395856at2"/>
<dbReference type="EMBL" id="CP037422">
    <property type="protein sequence ID" value="QDU09257.1"/>
    <property type="molecule type" value="Genomic_DNA"/>
</dbReference>
<dbReference type="SUPFAM" id="SSF56784">
    <property type="entry name" value="HAD-like"/>
    <property type="match status" value="1"/>
</dbReference>
<proteinExistence type="predicted"/>
<dbReference type="InterPro" id="IPR023214">
    <property type="entry name" value="HAD_sf"/>
</dbReference>
<organism evidence="3 4">
    <name type="scientific">Gimesia aquarii</name>
    <dbReference type="NCBI Taxonomy" id="2527964"/>
    <lineage>
        <taxon>Bacteria</taxon>
        <taxon>Pseudomonadati</taxon>
        <taxon>Planctomycetota</taxon>
        <taxon>Planctomycetia</taxon>
        <taxon>Planctomycetales</taxon>
        <taxon>Planctomycetaceae</taxon>
        <taxon>Gimesia</taxon>
    </lineage>
</organism>
<dbReference type="InterPro" id="IPR006423">
    <property type="entry name" value="Lipo_e_P4"/>
</dbReference>
<dbReference type="RefSeq" id="WP_145175175.1">
    <property type="nucleotide sequence ID" value="NZ_CP037422.1"/>
</dbReference>
<evidence type="ECO:0000313" key="4">
    <source>
        <dbReference type="Proteomes" id="UP000318384"/>
    </source>
</evidence>
<keyword evidence="4" id="KW-1185">Reference proteome</keyword>
<gene>
    <name evidence="3" type="primary">hel</name>
    <name evidence="3" type="ORF">V202x_26300</name>
</gene>
<keyword evidence="3" id="KW-0449">Lipoprotein</keyword>
<dbReference type="SFLD" id="SFLDG01125">
    <property type="entry name" value="C1.1:_Acid_Phosphatase_Like"/>
    <property type="match status" value="1"/>
</dbReference>
<dbReference type="PIRSF" id="PIRSF019271">
    <property type="entry name" value="Acid_Ptase_C"/>
    <property type="match status" value="1"/>
</dbReference>